<keyword evidence="2" id="KW-0560">Oxidoreductase</keyword>
<dbReference type="InterPro" id="IPR002347">
    <property type="entry name" value="SDR_fam"/>
</dbReference>
<dbReference type="EMBL" id="JBHUGS010000005">
    <property type="protein sequence ID" value="MFD1952543.1"/>
    <property type="molecule type" value="Genomic_DNA"/>
</dbReference>
<organism evidence="4 5">
    <name type="scientific">Sphingomonas arantia</name>
    <dbReference type="NCBI Taxonomy" id="1460676"/>
    <lineage>
        <taxon>Bacteria</taxon>
        <taxon>Pseudomonadati</taxon>
        <taxon>Pseudomonadota</taxon>
        <taxon>Alphaproteobacteria</taxon>
        <taxon>Sphingomonadales</taxon>
        <taxon>Sphingomonadaceae</taxon>
        <taxon>Sphingomonas</taxon>
    </lineage>
</organism>
<dbReference type="PANTHER" id="PTHR42901:SF1">
    <property type="entry name" value="ALCOHOL DEHYDROGENASE"/>
    <property type="match status" value="1"/>
</dbReference>
<evidence type="ECO:0000313" key="4">
    <source>
        <dbReference type="EMBL" id="MFD1952543.1"/>
    </source>
</evidence>
<evidence type="ECO:0000256" key="3">
    <source>
        <dbReference type="RuleBase" id="RU000363"/>
    </source>
</evidence>
<dbReference type="PIRSF" id="PIRSF000126">
    <property type="entry name" value="11-beta-HSD1"/>
    <property type="match status" value="1"/>
</dbReference>
<dbReference type="PANTHER" id="PTHR42901">
    <property type="entry name" value="ALCOHOL DEHYDROGENASE"/>
    <property type="match status" value="1"/>
</dbReference>
<dbReference type="Gene3D" id="3.40.50.720">
    <property type="entry name" value="NAD(P)-binding Rossmann-like Domain"/>
    <property type="match status" value="1"/>
</dbReference>
<dbReference type="PRINTS" id="PR00081">
    <property type="entry name" value="GDHRDH"/>
</dbReference>
<protein>
    <submittedName>
        <fullName evidence="4">SDR family NAD(P)-dependent oxidoreductase</fullName>
    </submittedName>
</protein>
<sequence>MGRTALVTGATSGFGLEIARRLVAAGHRVIAAGRRTERLDALRDELGAKAICPLTLDVTDAGAVAALPGALPEAWREVDILVNNAGLALGTTAAQDSDLAQWEQMVATNVLGLMRLTHAILPGMVARGRGDIVNLGSVAANYPYPGGNVYGATKAFVQQFTLGLKTDLAGTGVRVSDVQPGLVGGTEFSHVRFGGDDAKAAAPYTDTTPMTAADVAEAVLWIIGLPAHVNVNRIELMPVVQGAGPFVVKRGG</sequence>
<keyword evidence="5" id="KW-1185">Reference proteome</keyword>
<dbReference type="InterPro" id="IPR036291">
    <property type="entry name" value="NAD(P)-bd_dom_sf"/>
</dbReference>
<accession>A0ABW4U195</accession>
<proteinExistence type="inferred from homology"/>
<evidence type="ECO:0000256" key="2">
    <source>
        <dbReference type="ARBA" id="ARBA00023002"/>
    </source>
</evidence>
<gene>
    <name evidence="4" type="ORF">ACFSGX_17330</name>
</gene>
<comment type="similarity">
    <text evidence="1 3">Belongs to the short-chain dehydrogenases/reductases (SDR) family.</text>
</comment>
<evidence type="ECO:0000256" key="1">
    <source>
        <dbReference type="ARBA" id="ARBA00006484"/>
    </source>
</evidence>
<dbReference type="Proteomes" id="UP001597400">
    <property type="component" value="Unassembled WGS sequence"/>
</dbReference>
<reference evidence="5" key="1">
    <citation type="journal article" date="2019" name="Int. J. Syst. Evol. Microbiol.">
        <title>The Global Catalogue of Microorganisms (GCM) 10K type strain sequencing project: providing services to taxonomists for standard genome sequencing and annotation.</title>
        <authorList>
            <consortium name="The Broad Institute Genomics Platform"/>
            <consortium name="The Broad Institute Genome Sequencing Center for Infectious Disease"/>
            <person name="Wu L."/>
            <person name="Ma J."/>
        </authorList>
    </citation>
    <scope>NUCLEOTIDE SEQUENCE [LARGE SCALE GENOMIC DNA]</scope>
    <source>
        <strain evidence="5">CGMCC 1.12702</strain>
    </source>
</reference>
<dbReference type="Pfam" id="PF00106">
    <property type="entry name" value="adh_short"/>
    <property type="match status" value="1"/>
</dbReference>
<dbReference type="PRINTS" id="PR00080">
    <property type="entry name" value="SDRFAMILY"/>
</dbReference>
<evidence type="ECO:0000313" key="5">
    <source>
        <dbReference type="Proteomes" id="UP001597400"/>
    </source>
</evidence>
<comment type="caution">
    <text evidence="4">The sequence shown here is derived from an EMBL/GenBank/DDBJ whole genome shotgun (WGS) entry which is preliminary data.</text>
</comment>
<dbReference type="SUPFAM" id="SSF51735">
    <property type="entry name" value="NAD(P)-binding Rossmann-fold domains"/>
    <property type="match status" value="1"/>
</dbReference>
<dbReference type="RefSeq" id="WP_380931558.1">
    <property type="nucleotide sequence ID" value="NZ_JBHUGS010000005.1"/>
</dbReference>
<name>A0ABW4U195_9SPHN</name>